<reference evidence="7 8" key="1">
    <citation type="submission" date="2017-01" db="EMBL/GenBank/DDBJ databases">
        <title>Genome analysis of Paenibacillus selenitrireducens ES3-24.</title>
        <authorList>
            <person name="Xu D."/>
            <person name="Yao R."/>
            <person name="Zheng S."/>
        </authorList>
    </citation>
    <scope>NUCLEOTIDE SEQUENCE [LARGE SCALE GENOMIC DNA]</scope>
    <source>
        <strain evidence="7 8">ES3-24</strain>
    </source>
</reference>
<keyword evidence="8" id="KW-1185">Reference proteome</keyword>
<proteinExistence type="inferred from homology"/>
<protein>
    <submittedName>
        <fullName evidence="7">UDP-N-acetylglucosamine--LPS N-acetylglucosamine transferase</fullName>
    </submittedName>
</protein>
<evidence type="ECO:0000256" key="1">
    <source>
        <dbReference type="ARBA" id="ARBA00004370"/>
    </source>
</evidence>
<organism evidence="7 8">
    <name type="scientific">Paenibacillus selenitireducens</name>
    <dbReference type="NCBI Taxonomy" id="1324314"/>
    <lineage>
        <taxon>Bacteria</taxon>
        <taxon>Bacillati</taxon>
        <taxon>Bacillota</taxon>
        <taxon>Bacilli</taxon>
        <taxon>Bacillales</taxon>
        <taxon>Paenibacillaceae</taxon>
        <taxon>Paenibacillus</taxon>
    </lineage>
</organism>
<evidence type="ECO:0000259" key="5">
    <source>
        <dbReference type="Pfam" id="PF04101"/>
    </source>
</evidence>
<dbReference type="Pfam" id="PF06925">
    <property type="entry name" value="MGDG_synth"/>
    <property type="match status" value="1"/>
</dbReference>
<dbReference type="EMBL" id="MSZX01000012">
    <property type="protein sequence ID" value="OPA74124.1"/>
    <property type="molecule type" value="Genomic_DNA"/>
</dbReference>
<dbReference type="InterPro" id="IPR050519">
    <property type="entry name" value="Glycosyltransf_28_UgtP"/>
</dbReference>
<dbReference type="RefSeq" id="WP_078502040.1">
    <property type="nucleotide sequence ID" value="NZ_MSZX01000012.1"/>
</dbReference>
<dbReference type="Gene3D" id="3.40.50.2000">
    <property type="entry name" value="Glycogen Phosphorylase B"/>
    <property type="match status" value="1"/>
</dbReference>
<dbReference type="Proteomes" id="UP000190188">
    <property type="component" value="Unassembled WGS sequence"/>
</dbReference>
<dbReference type="PANTHER" id="PTHR43025">
    <property type="entry name" value="MONOGALACTOSYLDIACYLGLYCEROL SYNTHASE"/>
    <property type="match status" value="1"/>
</dbReference>
<evidence type="ECO:0000259" key="6">
    <source>
        <dbReference type="Pfam" id="PF06925"/>
    </source>
</evidence>
<comment type="subcellular location">
    <subcellularLocation>
        <location evidence="1">Membrane</location>
    </subcellularLocation>
</comment>
<name>A0A1T2X2M6_9BACL</name>
<comment type="similarity">
    <text evidence="2">Belongs to the glycosyltransferase 28 family.</text>
</comment>
<keyword evidence="4 7" id="KW-0808">Transferase</keyword>
<dbReference type="InterPro" id="IPR007235">
    <property type="entry name" value="Glyco_trans_28_C"/>
</dbReference>
<dbReference type="PANTHER" id="PTHR43025:SF3">
    <property type="entry name" value="MONOGALACTOSYLDIACYLGLYCEROL SYNTHASE 1, CHLOROPLASTIC"/>
    <property type="match status" value="1"/>
</dbReference>
<gene>
    <name evidence="7" type="ORF">BVG16_25585</name>
</gene>
<dbReference type="InterPro" id="IPR009695">
    <property type="entry name" value="Diacylglyc_glucosyltr_N"/>
</dbReference>
<dbReference type="GO" id="GO:0016758">
    <property type="term" value="F:hexosyltransferase activity"/>
    <property type="evidence" value="ECO:0007669"/>
    <property type="project" value="InterPro"/>
</dbReference>
<dbReference type="GO" id="GO:0016020">
    <property type="term" value="C:membrane"/>
    <property type="evidence" value="ECO:0007669"/>
    <property type="project" value="UniProtKB-SubCell"/>
</dbReference>
<comment type="caution">
    <text evidence="7">The sequence shown here is derived from an EMBL/GenBank/DDBJ whole genome shotgun (WGS) entry which is preliminary data.</text>
</comment>
<accession>A0A1T2X2M6</accession>
<feature type="domain" description="Glycosyl transferase family 28 C-terminal" evidence="5">
    <location>
        <begin position="205"/>
        <end position="346"/>
    </location>
</feature>
<sequence>MRKKQVLLLSEAFGTGHTQAAYALAVGMKQLSPQVQTRVIELGKFLNPTVGPLIISAYRKTVSTKPELVGRLYRNKYKKPLNRITQLALHRIFYAQAANVIRQLKPDMIVCTHPFPSIVISRLKRLGLDIPLFTLITDYDAHGTWINPEVNKFLVSTPRVKELLLSRGIHESRIEVTGIPVHPNFWIPHQRDELRVEFGLKPLPTVMVMGGGWGLVFDEDLLTYMTTWRDQVQFIFCMGSNQKMIQKMKANPKYQHPNIHILGYTHEIHKLMDVSDLLISKPGGMTCTEGLVKRIPMLFYDPIPGQEEENCEYFVQHGHAEMLESHATLEKWFNRLVVDYETVTSRRIQQMNQVSASSYEHPAHCSHAVLDLLR</sequence>
<dbReference type="OrthoDB" id="9815663at2"/>
<evidence type="ECO:0000256" key="4">
    <source>
        <dbReference type="ARBA" id="ARBA00022679"/>
    </source>
</evidence>
<dbReference type="AlphaFoldDB" id="A0A1T2X2M6"/>
<feature type="domain" description="Diacylglycerol glucosyltransferase N-terminal" evidence="6">
    <location>
        <begin position="17"/>
        <end position="181"/>
    </location>
</feature>
<evidence type="ECO:0000256" key="3">
    <source>
        <dbReference type="ARBA" id="ARBA00022676"/>
    </source>
</evidence>
<keyword evidence="3" id="KW-0328">Glycosyltransferase</keyword>
<evidence type="ECO:0000313" key="8">
    <source>
        <dbReference type="Proteomes" id="UP000190188"/>
    </source>
</evidence>
<dbReference type="Pfam" id="PF04101">
    <property type="entry name" value="Glyco_tran_28_C"/>
    <property type="match status" value="1"/>
</dbReference>
<dbReference type="STRING" id="1324314.BVG16_25585"/>
<evidence type="ECO:0000313" key="7">
    <source>
        <dbReference type="EMBL" id="OPA74124.1"/>
    </source>
</evidence>
<dbReference type="GO" id="GO:0009247">
    <property type="term" value="P:glycolipid biosynthetic process"/>
    <property type="evidence" value="ECO:0007669"/>
    <property type="project" value="InterPro"/>
</dbReference>
<evidence type="ECO:0000256" key="2">
    <source>
        <dbReference type="ARBA" id="ARBA00006962"/>
    </source>
</evidence>
<dbReference type="SUPFAM" id="SSF53756">
    <property type="entry name" value="UDP-Glycosyltransferase/glycogen phosphorylase"/>
    <property type="match status" value="1"/>
</dbReference>